<accession>A0A2T6BYA3</accession>
<dbReference type="Proteomes" id="UP000244090">
    <property type="component" value="Unassembled WGS sequence"/>
</dbReference>
<evidence type="ECO:0000313" key="2">
    <source>
        <dbReference type="EMBL" id="PTX61016.1"/>
    </source>
</evidence>
<protein>
    <submittedName>
        <fullName evidence="2">Uncharacterized protein</fullName>
    </submittedName>
</protein>
<name>A0A2T6BYA3_9FLAO</name>
<keyword evidence="1" id="KW-1133">Transmembrane helix</keyword>
<dbReference type="RefSeq" id="WP_108115133.1">
    <property type="nucleotide sequence ID" value="NZ_QBKT01000005.1"/>
</dbReference>
<proteinExistence type="predicted"/>
<reference evidence="2 3" key="1">
    <citation type="submission" date="2018-04" db="EMBL/GenBank/DDBJ databases">
        <title>Genomic Encyclopedia of Archaeal and Bacterial Type Strains, Phase II (KMG-II): from individual species to whole genera.</title>
        <authorList>
            <person name="Goeker M."/>
        </authorList>
    </citation>
    <scope>NUCLEOTIDE SEQUENCE [LARGE SCALE GENOMIC DNA]</scope>
    <source>
        <strain evidence="2 3">DSM 25731</strain>
    </source>
</reference>
<feature type="transmembrane region" description="Helical" evidence="1">
    <location>
        <begin position="6"/>
        <end position="22"/>
    </location>
</feature>
<keyword evidence="3" id="KW-1185">Reference proteome</keyword>
<organism evidence="2 3">
    <name type="scientific">Kordia periserrulae</name>
    <dbReference type="NCBI Taxonomy" id="701523"/>
    <lineage>
        <taxon>Bacteria</taxon>
        <taxon>Pseudomonadati</taxon>
        <taxon>Bacteroidota</taxon>
        <taxon>Flavobacteriia</taxon>
        <taxon>Flavobacteriales</taxon>
        <taxon>Flavobacteriaceae</taxon>
        <taxon>Kordia</taxon>
    </lineage>
</organism>
<comment type="caution">
    <text evidence="2">The sequence shown here is derived from an EMBL/GenBank/DDBJ whole genome shotgun (WGS) entry which is preliminary data.</text>
</comment>
<keyword evidence="1" id="KW-0472">Membrane</keyword>
<evidence type="ECO:0000256" key="1">
    <source>
        <dbReference type="SAM" id="Phobius"/>
    </source>
</evidence>
<dbReference type="AlphaFoldDB" id="A0A2T6BYA3"/>
<dbReference type="OrthoDB" id="1443045at2"/>
<evidence type="ECO:0000313" key="3">
    <source>
        <dbReference type="Proteomes" id="UP000244090"/>
    </source>
</evidence>
<gene>
    <name evidence="2" type="ORF">C8N46_105172</name>
</gene>
<keyword evidence="1" id="KW-0812">Transmembrane</keyword>
<dbReference type="EMBL" id="QBKT01000005">
    <property type="protein sequence ID" value="PTX61016.1"/>
    <property type="molecule type" value="Genomic_DNA"/>
</dbReference>
<sequence>MEVTIGILGFIIVMIAVEYFFFHKRKEEKEEEKEEEYIDPLEVRFKATQKLSKEVQLDIENYILKANASDKLLFKDMTFSKYLAHLKETHNENLSDSLYERLRSLELTKSNSVFLIKSLEFQFSALLQIKNKMQLLDLLYSKRVALAESQH</sequence>